<sequence>MRILSVELKTERLSLRPLAESDAKDLAAINADPEVMRYIGSGAPRTPEQTEALCAKAAAHWDEHGWGAFAVSERATGDLVGLGILATPSFLPEILPATEVGWRIARGRWGRGYAPEAARAVVGFAFGDLGLDRVVSCVHAENAASVRVAEKLGMALERETVVPGLDVPCRVYELRA</sequence>
<dbReference type="InterPro" id="IPR051531">
    <property type="entry name" value="N-acetyltransferase"/>
</dbReference>
<dbReference type="PROSITE" id="PS51186">
    <property type="entry name" value="GNAT"/>
    <property type="match status" value="1"/>
</dbReference>
<dbReference type="OrthoDB" id="3533156at2"/>
<dbReference type="InterPro" id="IPR016181">
    <property type="entry name" value="Acyl_CoA_acyltransferase"/>
</dbReference>
<gene>
    <name evidence="2" type="ORF">SAMN05216298_4517</name>
</gene>
<name>A0A1G9LHE9_9ACTN</name>
<proteinExistence type="predicted"/>
<dbReference type="AlphaFoldDB" id="A0A1G9LHE9"/>
<dbReference type="GO" id="GO:0016747">
    <property type="term" value="F:acyltransferase activity, transferring groups other than amino-acyl groups"/>
    <property type="evidence" value="ECO:0007669"/>
    <property type="project" value="InterPro"/>
</dbReference>
<dbReference type="InterPro" id="IPR000182">
    <property type="entry name" value="GNAT_dom"/>
</dbReference>
<feature type="domain" description="N-acetyltransferase" evidence="1">
    <location>
        <begin position="13"/>
        <end position="176"/>
    </location>
</feature>
<evidence type="ECO:0000313" key="2">
    <source>
        <dbReference type="EMBL" id="SDL61392.1"/>
    </source>
</evidence>
<dbReference type="SUPFAM" id="SSF55729">
    <property type="entry name" value="Acyl-CoA N-acyltransferases (Nat)"/>
    <property type="match status" value="1"/>
</dbReference>
<reference evidence="3" key="1">
    <citation type="submission" date="2016-10" db="EMBL/GenBank/DDBJ databases">
        <authorList>
            <person name="Varghese N."/>
            <person name="Submissions S."/>
        </authorList>
    </citation>
    <scope>NUCLEOTIDE SEQUENCE [LARGE SCALE GENOMIC DNA]</scope>
    <source>
        <strain evidence="3">CGMCC 4.3147</strain>
    </source>
</reference>
<dbReference type="Gene3D" id="3.40.630.30">
    <property type="match status" value="1"/>
</dbReference>
<keyword evidence="2" id="KW-0808">Transferase</keyword>
<accession>A0A1G9LHE9</accession>
<dbReference type="STRING" id="380244.SAMN05216298_4517"/>
<dbReference type="Proteomes" id="UP000198662">
    <property type="component" value="Unassembled WGS sequence"/>
</dbReference>
<dbReference type="PANTHER" id="PTHR43792">
    <property type="entry name" value="GNAT FAMILY, PUTATIVE (AFU_ORTHOLOGUE AFUA_3G00765)-RELATED-RELATED"/>
    <property type="match status" value="1"/>
</dbReference>
<organism evidence="2 3">
    <name type="scientific">Glycomyces sambucus</name>
    <dbReference type="NCBI Taxonomy" id="380244"/>
    <lineage>
        <taxon>Bacteria</taxon>
        <taxon>Bacillati</taxon>
        <taxon>Actinomycetota</taxon>
        <taxon>Actinomycetes</taxon>
        <taxon>Glycomycetales</taxon>
        <taxon>Glycomycetaceae</taxon>
        <taxon>Glycomyces</taxon>
    </lineage>
</organism>
<evidence type="ECO:0000313" key="3">
    <source>
        <dbReference type="Proteomes" id="UP000198662"/>
    </source>
</evidence>
<dbReference type="EMBL" id="FNGF01000007">
    <property type="protein sequence ID" value="SDL61392.1"/>
    <property type="molecule type" value="Genomic_DNA"/>
</dbReference>
<evidence type="ECO:0000259" key="1">
    <source>
        <dbReference type="PROSITE" id="PS51186"/>
    </source>
</evidence>
<protein>
    <submittedName>
        <fullName evidence="2">Protein N-acetyltransferase, RimJ/RimL family</fullName>
    </submittedName>
</protein>
<dbReference type="PANTHER" id="PTHR43792:SF1">
    <property type="entry name" value="N-ACETYLTRANSFERASE DOMAIN-CONTAINING PROTEIN"/>
    <property type="match status" value="1"/>
</dbReference>
<keyword evidence="3" id="KW-1185">Reference proteome</keyword>
<dbReference type="Pfam" id="PF13302">
    <property type="entry name" value="Acetyltransf_3"/>
    <property type="match status" value="1"/>
</dbReference>